<accession>A0ABN9YJ61</accession>
<proteinExistence type="predicted"/>
<organism evidence="2 3">
    <name type="scientific">Prorocentrum cordatum</name>
    <dbReference type="NCBI Taxonomy" id="2364126"/>
    <lineage>
        <taxon>Eukaryota</taxon>
        <taxon>Sar</taxon>
        <taxon>Alveolata</taxon>
        <taxon>Dinophyceae</taxon>
        <taxon>Prorocentrales</taxon>
        <taxon>Prorocentraceae</taxon>
        <taxon>Prorocentrum</taxon>
    </lineage>
</organism>
<evidence type="ECO:0000313" key="2">
    <source>
        <dbReference type="EMBL" id="CAK0912047.1"/>
    </source>
</evidence>
<protein>
    <submittedName>
        <fullName evidence="2">Uncharacterized protein</fullName>
    </submittedName>
</protein>
<dbReference type="Proteomes" id="UP001189429">
    <property type="component" value="Unassembled WGS sequence"/>
</dbReference>
<name>A0ABN9YJ61_9DINO</name>
<dbReference type="EMBL" id="CAUYUJ010022694">
    <property type="protein sequence ID" value="CAK0912047.1"/>
    <property type="molecule type" value="Genomic_DNA"/>
</dbReference>
<evidence type="ECO:0000256" key="1">
    <source>
        <dbReference type="SAM" id="MobiDB-lite"/>
    </source>
</evidence>
<feature type="region of interest" description="Disordered" evidence="1">
    <location>
        <begin position="55"/>
        <end position="145"/>
    </location>
</feature>
<evidence type="ECO:0000313" key="3">
    <source>
        <dbReference type="Proteomes" id="UP001189429"/>
    </source>
</evidence>
<reference evidence="2" key="1">
    <citation type="submission" date="2023-10" db="EMBL/GenBank/DDBJ databases">
        <authorList>
            <person name="Chen Y."/>
            <person name="Shah S."/>
            <person name="Dougan E. K."/>
            <person name="Thang M."/>
            <person name="Chan C."/>
        </authorList>
    </citation>
    <scope>NUCLEOTIDE SEQUENCE [LARGE SCALE GENOMIC DNA]</scope>
</reference>
<gene>
    <name evidence="2" type="ORF">PCOR1329_LOCUS85727</name>
</gene>
<sequence>SAMGAQLTENGPSVSSILRNSTCLFSGVPRNFYTPSSPLSALHAAPIHTDACKLYSTREATENSGGEDDEKEEQEEEEEEEVQMPPGSPGGLRSALRPPAATLLGPRLEGGPGCPPGPLETRNGAAAGRATVLPQRPLRGPGPGP</sequence>
<keyword evidence="3" id="KW-1185">Reference proteome</keyword>
<feature type="compositionally biased region" description="Acidic residues" evidence="1">
    <location>
        <begin position="65"/>
        <end position="82"/>
    </location>
</feature>
<feature type="non-terminal residue" evidence="2">
    <location>
        <position position="1"/>
    </location>
</feature>
<feature type="non-terminal residue" evidence="2">
    <location>
        <position position="145"/>
    </location>
</feature>
<comment type="caution">
    <text evidence="2">The sequence shown here is derived from an EMBL/GenBank/DDBJ whole genome shotgun (WGS) entry which is preliminary data.</text>
</comment>